<dbReference type="AlphaFoldDB" id="A0A0C9Y6R4"/>
<evidence type="ECO:0000256" key="1">
    <source>
        <dbReference type="SAM" id="MobiDB-lite"/>
    </source>
</evidence>
<dbReference type="EMBL" id="KN838537">
    <property type="protein sequence ID" value="KIK09694.1"/>
    <property type="molecule type" value="Genomic_DNA"/>
</dbReference>
<accession>A0A0C9Y6R4</accession>
<reference evidence="3" key="2">
    <citation type="submission" date="2015-01" db="EMBL/GenBank/DDBJ databases">
        <title>Evolutionary Origins and Diversification of the Mycorrhizal Mutualists.</title>
        <authorList>
            <consortium name="DOE Joint Genome Institute"/>
            <consortium name="Mycorrhizal Genomics Consortium"/>
            <person name="Kohler A."/>
            <person name="Kuo A."/>
            <person name="Nagy L.G."/>
            <person name="Floudas D."/>
            <person name="Copeland A."/>
            <person name="Barry K.W."/>
            <person name="Cichocki N."/>
            <person name="Veneault-Fourrey C."/>
            <person name="LaButti K."/>
            <person name="Lindquist E.A."/>
            <person name="Lipzen A."/>
            <person name="Lundell T."/>
            <person name="Morin E."/>
            <person name="Murat C."/>
            <person name="Riley R."/>
            <person name="Ohm R."/>
            <person name="Sun H."/>
            <person name="Tunlid A."/>
            <person name="Henrissat B."/>
            <person name="Grigoriev I.V."/>
            <person name="Hibbett D.S."/>
            <person name="Martin F."/>
        </authorList>
    </citation>
    <scope>NUCLEOTIDE SEQUENCE [LARGE SCALE GENOMIC DNA]</scope>
    <source>
        <strain evidence="3">LaAM-08-1</strain>
    </source>
</reference>
<evidence type="ECO:0000313" key="2">
    <source>
        <dbReference type="EMBL" id="KIK09694.1"/>
    </source>
</evidence>
<dbReference type="Proteomes" id="UP000054477">
    <property type="component" value="Unassembled WGS sequence"/>
</dbReference>
<organism evidence="2 3">
    <name type="scientific">Laccaria amethystina LaAM-08-1</name>
    <dbReference type="NCBI Taxonomy" id="1095629"/>
    <lineage>
        <taxon>Eukaryota</taxon>
        <taxon>Fungi</taxon>
        <taxon>Dikarya</taxon>
        <taxon>Basidiomycota</taxon>
        <taxon>Agaricomycotina</taxon>
        <taxon>Agaricomycetes</taxon>
        <taxon>Agaricomycetidae</taxon>
        <taxon>Agaricales</taxon>
        <taxon>Agaricineae</taxon>
        <taxon>Hydnangiaceae</taxon>
        <taxon>Laccaria</taxon>
    </lineage>
</organism>
<name>A0A0C9Y6R4_9AGAR</name>
<gene>
    <name evidence="2" type="ORF">K443DRAFT_324</name>
</gene>
<keyword evidence="3" id="KW-1185">Reference proteome</keyword>
<evidence type="ECO:0000313" key="3">
    <source>
        <dbReference type="Proteomes" id="UP000054477"/>
    </source>
</evidence>
<reference evidence="2 3" key="1">
    <citation type="submission" date="2014-04" db="EMBL/GenBank/DDBJ databases">
        <authorList>
            <consortium name="DOE Joint Genome Institute"/>
            <person name="Kuo A."/>
            <person name="Kohler A."/>
            <person name="Nagy L.G."/>
            <person name="Floudas D."/>
            <person name="Copeland A."/>
            <person name="Barry K.W."/>
            <person name="Cichocki N."/>
            <person name="Veneault-Fourrey C."/>
            <person name="LaButti K."/>
            <person name="Lindquist E.A."/>
            <person name="Lipzen A."/>
            <person name="Lundell T."/>
            <person name="Morin E."/>
            <person name="Murat C."/>
            <person name="Sun H."/>
            <person name="Tunlid A."/>
            <person name="Henrissat B."/>
            <person name="Grigoriev I.V."/>
            <person name="Hibbett D.S."/>
            <person name="Martin F."/>
            <person name="Nordberg H.P."/>
            <person name="Cantor M.N."/>
            <person name="Hua S.X."/>
        </authorList>
    </citation>
    <scope>NUCLEOTIDE SEQUENCE [LARGE SCALE GENOMIC DNA]</scope>
    <source>
        <strain evidence="2 3">LaAM-08-1</strain>
    </source>
</reference>
<sequence>MTRTSSNLERSTHHEQHSTSTNQTEWPPPPRATPIIVPPHLRPKDPPLPTTKANTGSVAAPIQAPAGGGAAPKARGKQSSLQRAVSEKLEIQQAMSDLGKGKGESG</sequence>
<feature type="region of interest" description="Disordered" evidence="1">
    <location>
        <begin position="1"/>
        <end position="106"/>
    </location>
</feature>
<dbReference type="HOGENOM" id="CLU_2223683_0_0_1"/>
<protein>
    <submittedName>
        <fullName evidence="2">Uncharacterized protein</fullName>
    </submittedName>
</protein>
<proteinExistence type="predicted"/>
<dbReference type="STRING" id="1095629.A0A0C9Y6R4"/>